<sequence length="77" mass="7988">MTEDPRDPSPAGDASALERLHGWGGDALQRQLVEMFLGRAAEQAARARAAAESGDAEGVRQVAHSLKSSAAQMGAVT</sequence>
<dbReference type="GO" id="GO:0004672">
    <property type="term" value="F:protein kinase activity"/>
    <property type="evidence" value="ECO:0007669"/>
    <property type="project" value="UniProtKB-ARBA"/>
</dbReference>
<feature type="domain" description="HPt" evidence="2">
    <location>
        <begin position="25"/>
        <end position="77"/>
    </location>
</feature>
<dbReference type="GO" id="GO:0000160">
    <property type="term" value="P:phosphorelay signal transduction system"/>
    <property type="evidence" value="ECO:0007669"/>
    <property type="project" value="InterPro"/>
</dbReference>
<gene>
    <name evidence="3" type="ORF">AVDCRST_MAG89-2549</name>
</gene>
<feature type="non-terminal residue" evidence="3">
    <location>
        <position position="77"/>
    </location>
</feature>
<dbReference type="SUPFAM" id="SSF47226">
    <property type="entry name" value="Histidine-containing phosphotransfer domain, HPT domain"/>
    <property type="match status" value="1"/>
</dbReference>
<evidence type="ECO:0000256" key="1">
    <source>
        <dbReference type="PROSITE-ProRule" id="PRU00110"/>
    </source>
</evidence>
<dbReference type="Gene3D" id="1.20.120.160">
    <property type="entry name" value="HPT domain"/>
    <property type="match status" value="1"/>
</dbReference>
<evidence type="ECO:0000259" key="2">
    <source>
        <dbReference type="PROSITE" id="PS50894"/>
    </source>
</evidence>
<keyword evidence="1" id="KW-0597">Phosphoprotein</keyword>
<organism evidence="3">
    <name type="scientific">uncultured Gemmatimonadota bacterium</name>
    <dbReference type="NCBI Taxonomy" id="203437"/>
    <lineage>
        <taxon>Bacteria</taxon>
        <taxon>Pseudomonadati</taxon>
        <taxon>Gemmatimonadota</taxon>
        <taxon>environmental samples</taxon>
    </lineage>
</organism>
<dbReference type="InterPro" id="IPR008207">
    <property type="entry name" value="Sig_transdc_His_kin_Hpt_dom"/>
</dbReference>
<dbReference type="PROSITE" id="PS50894">
    <property type="entry name" value="HPT"/>
    <property type="match status" value="1"/>
</dbReference>
<dbReference type="InterPro" id="IPR036641">
    <property type="entry name" value="HPT_dom_sf"/>
</dbReference>
<proteinExistence type="predicted"/>
<feature type="modified residue" description="Phosphohistidine" evidence="1">
    <location>
        <position position="64"/>
    </location>
</feature>
<reference evidence="3" key="1">
    <citation type="submission" date="2020-02" db="EMBL/GenBank/DDBJ databases">
        <authorList>
            <person name="Meier V. D."/>
        </authorList>
    </citation>
    <scope>NUCLEOTIDE SEQUENCE</scope>
    <source>
        <strain evidence="3">AVDCRST_MAG89</strain>
    </source>
</reference>
<dbReference type="AlphaFoldDB" id="A0A6J4LR06"/>
<dbReference type="Pfam" id="PF01627">
    <property type="entry name" value="Hpt"/>
    <property type="match status" value="1"/>
</dbReference>
<protein>
    <recommendedName>
        <fullName evidence="2">HPt domain-containing protein</fullName>
    </recommendedName>
</protein>
<accession>A0A6J4LR06</accession>
<evidence type="ECO:0000313" key="3">
    <source>
        <dbReference type="EMBL" id="CAA9339535.1"/>
    </source>
</evidence>
<dbReference type="EMBL" id="CADCTV010000534">
    <property type="protein sequence ID" value="CAA9339535.1"/>
    <property type="molecule type" value="Genomic_DNA"/>
</dbReference>
<name>A0A6J4LR06_9BACT</name>